<dbReference type="Proteomes" id="UP001168821">
    <property type="component" value="Unassembled WGS sequence"/>
</dbReference>
<reference evidence="1" key="1">
    <citation type="journal article" date="2023" name="G3 (Bethesda)">
        <title>Whole genome assemblies of Zophobas morio and Tenebrio molitor.</title>
        <authorList>
            <person name="Kaur S."/>
            <person name="Stinson S.A."/>
            <person name="diCenzo G.C."/>
        </authorList>
    </citation>
    <scope>NUCLEOTIDE SEQUENCE</scope>
    <source>
        <strain evidence="1">QUZm001</strain>
    </source>
</reference>
<dbReference type="AlphaFoldDB" id="A0AA38IYX4"/>
<comment type="caution">
    <text evidence="1">The sequence shown here is derived from an EMBL/GenBank/DDBJ whole genome shotgun (WGS) entry which is preliminary data.</text>
</comment>
<accession>A0AA38IYX4</accession>
<sequence>MKHGFKGRIFEEFNLRNHGEVAVVLKPGIIRQLTGLRQVPWSSQKNPRHRIVANPLSLVIPHFTSSLNIYRPQTANLEKNHVIYGSLPAWECPPTISCIRYRIFIARVTCRKQ</sequence>
<dbReference type="EMBL" id="JALNTZ010000002">
    <property type="protein sequence ID" value="KAJ3664368.1"/>
    <property type="molecule type" value="Genomic_DNA"/>
</dbReference>
<keyword evidence="2" id="KW-1185">Reference proteome</keyword>
<name>A0AA38IYX4_9CUCU</name>
<gene>
    <name evidence="1" type="ORF">Zmor_008545</name>
</gene>
<protein>
    <submittedName>
        <fullName evidence="1">Uncharacterized protein</fullName>
    </submittedName>
</protein>
<evidence type="ECO:0000313" key="2">
    <source>
        <dbReference type="Proteomes" id="UP001168821"/>
    </source>
</evidence>
<evidence type="ECO:0000313" key="1">
    <source>
        <dbReference type="EMBL" id="KAJ3664368.1"/>
    </source>
</evidence>
<organism evidence="1 2">
    <name type="scientific">Zophobas morio</name>
    <dbReference type="NCBI Taxonomy" id="2755281"/>
    <lineage>
        <taxon>Eukaryota</taxon>
        <taxon>Metazoa</taxon>
        <taxon>Ecdysozoa</taxon>
        <taxon>Arthropoda</taxon>
        <taxon>Hexapoda</taxon>
        <taxon>Insecta</taxon>
        <taxon>Pterygota</taxon>
        <taxon>Neoptera</taxon>
        <taxon>Endopterygota</taxon>
        <taxon>Coleoptera</taxon>
        <taxon>Polyphaga</taxon>
        <taxon>Cucujiformia</taxon>
        <taxon>Tenebrionidae</taxon>
        <taxon>Zophobas</taxon>
    </lineage>
</organism>
<proteinExistence type="predicted"/>